<comment type="caution">
    <text evidence="1">The sequence shown here is derived from an EMBL/GenBank/DDBJ whole genome shotgun (WGS) entry which is preliminary data.</text>
</comment>
<dbReference type="EMBL" id="PCXE01000019">
    <property type="protein sequence ID" value="PIR26542.1"/>
    <property type="molecule type" value="Genomic_DNA"/>
</dbReference>
<protein>
    <submittedName>
        <fullName evidence="1">Uncharacterized protein</fullName>
    </submittedName>
</protein>
<proteinExistence type="predicted"/>
<sequence>IVSMVLAACGPATKAEIAPTVIPQDLPNGDYYVIYAPGQIGADEIFNSSVPIVLAVSGVAAADDLTVWGVANDPLAVAVIVTIVAFTTCTAIEPCRGAMVVGIEGAVDYIHSIAPAARVAVIDGWTAAEFNPRKGTLHLWDDYTNASVSWMVTGGGGCKYDFFGAFGPQRYSYFTTDPCSRQGIVEAINVFLKELGENGHRIYSEMLEWMLDIFGG</sequence>
<reference evidence="1 2" key="1">
    <citation type="submission" date="2017-09" db="EMBL/GenBank/DDBJ databases">
        <title>Depth-based differentiation of microbial function through sediment-hosted aquifers and enrichment of novel symbionts in the deep terrestrial subsurface.</title>
        <authorList>
            <person name="Probst A.J."/>
            <person name="Ladd B."/>
            <person name="Jarett J.K."/>
            <person name="Geller-Mcgrath D.E."/>
            <person name="Sieber C.M."/>
            <person name="Emerson J.B."/>
            <person name="Anantharaman K."/>
            <person name="Thomas B.C."/>
            <person name="Malmstrom R."/>
            <person name="Stieglmeier M."/>
            <person name="Klingl A."/>
            <person name="Woyke T."/>
            <person name="Ryan C.M."/>
            <person name="Banfield J.F."/>
        </authorList>
    </citation>
    <scope>NUCLEOTIDE SEQUENCE [LARGE SCALE GENOMIC DNA]</scope>
    <source>
        <strain evidence="1">CG11_big_fil_rev_8_21_14_0_20_43_10</strain>
    </source>
</reference>
<evidence type="ECO:0000313" key="1">
    <source>
        <dbReference type="EMBL" id="PIR26542.1"/>
    </source>
</evidence>
<feature type="non-terminal residue" evidence="1">
    <location>
        <position position="1"/>
    </location>
</feature>
<gene>
    <name evidence="1" type="ORF">COV41_01205</name>
</gene>
<evidence type="ECO:0000313" key="2">
    <source>
        <dbReference type="Proteomes" id="UP000236846"/>
    </source>
</evidence>
<dbReference type="Proteomes" id="UP000236846">
    <property type="component" value="Unassembled WGS sequence"/>
</dbReference>
<accession>A0A2H0PWV1</accession>
<name>A0A2H0PWV1_9BACT</name>
<organism evidence="1 2">
    <name type="scientific">Candidatus Brennerbacteria bacterium CG11_big_fil_rev_8_21_14_0_20_43_10</name>
    <dbReference type="NCBI Taxonomy" id="1974523"/>
    <lineage>
        <taxon>Bacteria</taxon>
        <taxon>Candidatus Brenneribacteriota</taxon>
    </lineage>
</organism>
<dbReference type="AlphaFoldDB" id="A0A2H0PWV1"/>